<name>A0A7J9MEE7_GOSSC</name>
<reference evidence="1 2" key="1">
    <citation type="journal article" date="2019" name="Genome Biol. Evol.">
        <title>Insights into the evolution of the New World diploid cottons (Gossypium, subgenus Houzingenia) based on genome sequencing.</title>
        <authorList>
            <person name="Grover C.E."/>
            <person name="Arick M.A. 2nd"/>
            <person name="Thrash A."/>
            <person name="Conover J.L."/>
            <person name="Sanders W.S."/>
            <person name="Peterson D.G."/>
            <person name="Frelichowski J.E."/>
            <person name="Scheffler J.A."/>
            <person name="Scheffler B.E."/>
            <person name="Wendel J.F."/>
        </authorList>
    </citation>
    <scope>NUCLEOTIDE SEQUENCE [LARGE SCALE GENOMIC DNA]</scope>
    <source>
        <strain evidence="1">1</strain>
        <tissue evidence="1">Leaf</tissue>
    </source>
</reference>
<comment type="caution">
    <text evidence="1">The sequence shown here is derived from an EMBL/GenBank/DDBJ whole genome shotgun (WGS) entry which is preliminary data.</text>
</comment>
<sequence>MGGKTQGSLCSEQFNEF</sequence>
<evidence type="ECO:0000313" key="1">
    <source>
        <dbReference type="EMBL" id="MBA0868789.1"/>
    </source>
</evidence>
<dbReference type="EMBL" id="JABFAF010000010">
    <property type="protein sequence ID" value="MBA0868789.1"/>
    <property type="molecule type" value="Genomic_DNA"/>
</dbReference>
<dbReference type="Proteomes" id="UP000593576">
    <property type="component" value="Unassembled WGS sequence"/>
</dbReference>
<organism evidence="1 2">
    <name type="scientific">Gossypium schwendimanii</name>
    <name type="common">Cotton</name>
    <dbReference type="NCBI Taxonomy" id="34291"/>
    <lineage>
        <taxon>Eukaryota</taxon>
        <taxon>Viridiplantae</taxon>
        <taxon>Streptophyta</taxon>
        <taxon>Embryophyta</taxon>
        <taxon>Tracheophyta</taxon>
        <taxon>Spermatophyta</taxon>
        <taxon>Magnoliopsida</taxon>
        <taxon>eudicotyledons</taxon>
        <taxon>Gunneridae</taxon>
        <taxon>Pentapetalae</taxon>
        <taxon>rosids</taxon>
        <taxon>malvids</taxon>
        <taxon>Malvales</taxon>
        <taxon>Malvaceae</taxon>
        <taxon>Malvoideae</taxon>
        <taxon>Gossypium</taxon>
    </lineage>
</organism>
<dbReference type="AlphaFoldDB" id="A0A7J9MEE7"/>
<evidence type="ECO:0000313" key="2">
    <source>
        <dbReference type="Proteomes" id="UP000593576"/>
    </source>
</evidence>
<accession>A0A7J9MEE7</accession>
<proteinExistence type="predicted"/>
<gene>
    <name evidence="1" type="ORF">Goshw_018841</name>
</gene>
<protein>
    <submittedName>
        <fullName evidence="1">Uncharacterized protein</fullName>
    </submittedName>
</protein>
<keyword evidence="2" id="KW-1185">Reference proteome</keyword>